<proteinExistence type="predicted"/>
<evidence type="ECO:0000259" key="1">
    <source>
        <dbReference type="Pfam" id="PF01826"/>
    </source>
</evidence>
<dbReference type="EMBL" id="GEDV01002519">
    <property type="protein sequence ID" value="JAP86038.1"/>
    <property type="molecule type" value="Transcribed_RNA"/>
</dbReference>
<feature type="domain" description="TIL" evidence="1">
    <location>
        <begin position="72"/>
        <end position="127"/>
    </location>
</feature>
<name>A0A131Z4Y9_RHIAP</name>
<evidence type="ECO:0000313" key="2">
    <source>
        <dbReference type="EMBL" id="JAP86038.1"/>
    </source>
</evidence>
<dbReference type="AlphaFoldDB" id="A0A131Z4Y9"/>
<reference evidence="2" key="1">
    <citation type="journal article" date="2016" name="Ticks Tick Borne Dis.">
        <title>De novo assembly and annotation of the salivary gland transcriptome of Rhipicephalus appendiculatus male and female ticks during blood feeding.</title>
        <authorList>
            <person name="de Castro M.H."/>
            <person name="de Klerk D."/>
            <person name="Pienaar R."/>
            <person name="Latif A.A."/>
            <person name="Rees D.J."/>
            <person name="Mans B.J."/>
        </authorList>
    </citation>
    <scope>NUCLEOTIDE SEQUENCE</scope>
    <source>
        <tissue evidence="2">Salivary glands</tissue>
    </source>
</reference>
<dbReference type="Pfam" id="PF01826">
    <property type="entry name" value="TIL"/>
    <property type="match status" value="1"/>
</dbReference>
<sequence length="173" mass="19878">MYKAMHQFWHTPHSERLNMAKFAISFLLVLVTCAFVSLTEGALSISSDFQGSNGLLISGKDWWPRPKRPCRRKNEVYKRCVGTGCEEAKCWKPTIGPVCHYDCKRGCFCATGFYRDYRGKCVSWNKCLKQMYPWYPGGRYTWLPYAEPLWSGPCGVLGGNRNIEHGWECLSNV</sequence>
<dbReference type="InterPro" id="IPR002919">
    <property type="entry name" value="TIL_dom"/>
</dbReference>
<dbReference type="CDD" id="cd19941">
    <property type="entry name" value="TIL"/>
    <property type="match status" value="1"/>
</dbReference>
<accession>A0A131Z4Y9</accession>
<dbReference type="Gene3D" id="2.10.25.10">
    <property type="entry name" value="Laminin"/>
    <property type="match status" value="1"/>
</dbReference>
<protein>
    <submittedName>
        <fullName evidence="2">TIL domain containing protein</fullName>
    </submittedName>
</protein>
<organism evidence="2">
    <name type="scientific">Rhipicephalus appendiculatus</name>
    <name type="common">Brown ear tick</name>
    <dbReference type="NCBI Taxonomy" id="34631"/>
    <lineage>
        <taxon>Eukaryota</taxon>
        <taxon>Metazoa</taxon>
        <taxon>Ecdysozoa</taxon>
        <taxon>Arthropoda</taxon>
        <taxon>Chelicerata</taxon>
        <taxon>Arachnida</taxon>
        <taxon>Acari</taxon>
        <taxon>Parasitiformes</taxon>
        <taxon>Ixodida</taxon>
        <taxon>Ixodoidea</taxon>
        <taxon>Ixodidae</taxon>
        <taxon>Rhipicephalinae</taxon>
        <taxon>Rhipicephalus</taxon>
        <taxon>Rhipicephalus</taxon>
    </lineage>
</organism>
<dbReference type="SUPFAM" id="SSF57567">
    <property type="entry name" value="Serine protease inhibitors"/>
    <property type="match status" value="1"/>
</dbReference>
<dbReference type="InterPro" id="IPR036084">
    <property type="entry name" value="Ser_inhib-like_sf"/>
</dbReference>